<proteinExistence type="predicted"/>
<comment type="caution">
    <text evidence="1">The sequence shown here is derived from an EMBL/GenBank/DDBJ whole genome shotgun (WGS) entry which is preliminary data.</text>
</comment>
<keyword evidence="2" id="KW-1185">Reference proteome</keyword>
<dbReference type="EMBL" id="CAUYUJ010015580">
    <property type="protein sequence ID" value="CAK0855847.1"/>
    <property type="molecule type" value="Genomic_DNA"/>
</dbReference>
<sequence>EGGHVEYVPLPGQPNVDDETCELPAKGTRSTVYEFQSSTEAGKLYQVKKKRREMEKISTVFVRSMTEGGWTGWTQLLQHQDSMCPEAVQGHLGVRPSASRAAEIVITECMKVMVKTGRGSKAEGKIVKQEVLSALGIADAE</sequence>
<accession>A0ABN9U984</accession>
<dbReference type="Proteomes" id="UP001189429">
    <property type="component" value="Unassembled WGS sequence"/>
</dbReference>
<name>A0ABN9U984_9DINO</name>
<reference evidence="1" key="1">
    <citation type="submission" date="2023-10" db="EMBL/GenBank/DDBJ databases">
        <authorList>
            <person name="Chen Y."/>
            <person name="Shah S."/>
            <person name="Dougan E. K."/>
            <person name="Thang M."/>
            <person name="Chan C."/>
        </authorList>
    </citation>
    <scope>NUCLEOTIDE SEQUENCE [LARGE SCALE GENOMIC DNA]</scope>
</reference>
<protein>
    <submittedName>
        <fullName evidence="1">Uncharacterized protein</fullName>
    </submittedName>
</protein>
<gene>
    <name evidence="1" type="ORF">PCOR1329_LOCUS46377</name>
</gene>
<feature type="non-terminal residue" evidence="1">
    <location>
        <position position="1"/>
    </location>
</feature>
<evidence type="ECO:0000313" key="1">
    <source>
        <dbReference type="EMBL" id="CAK0855847.1"/>
    </source>
</evidence>
<organism evidence="1 2">
    <name type="scientific">Prorocentrum cordatum</name>
    <dbReference type="NCBI Taxonomy" id="2364126"/>
    <lineage>
        <taxon>Eukaryota</taxon>
        <taxon>Sar</taxon>
        <taxon>Alveolata</taxon>
        <taxon>Dinophyceae</taxon>
        <taxon>Prorocentrales</taxon>
        <taxon>Prorocentraceae</taxon>
        <taxon>Prorocentrum</taxon>
    </lineage>
</organism>
<evidence type="ECO:0000313" key="2">
    <source>
        <dbReference type="Proteomes" id="UP001189429"/>
    </source>
</evidence>